<comment type="subcellular location">
    <subcellularLocation>
        <location evidence="7">Mitochondrion</location>
    </subcellularLocation>
</comment>
<keyword evidence="4" id="KW-0809">Transit peptide</keyword>
<dbReference type="InterPro" id="IPR001078">
    <property type="entry name" value="2-oxoacid_DH_actylTfrase"/>
</dbReference>
<dbReference type="EC" id="2.3.1.12" evidence="7"/>
<dbReference type="Pfam" id="PF02817">
    <property type="entry name" value="E3_binding"/>
    <property type="match status" value="1"/>
</dbReference>
<dbReference type="NCBIfam" id="TIGR01349">
    <property type="entry name" value="PDHac_trf_mito"/>
    <property type="match status" value="1"/>
</dbReference>
<dbReference type="GO" id="GO:0006086">
    <property type="term" value="P:pyruvate decarboxylation to acetyl-CoA"/>
    <property type="evidence" value="ECO:0007669"/>
    <property type="project" value="EnsemblFungi"/>
</dbReference>
<dbReference type="Proteomes" id="UP000095023">
    <property type="component" value="Unassembled WGS sequence"/>
</dbReference>
<dbReference type="InterPro" id="IPR011053">
    <property type="entry name" value="Single_hybrid_motif"/>
</dbReference>
<name>A0A1E4TAS1_9ASCO</name>
<dbReference type="SUPFAM" id="SSF47005">
    <property type="entry name" value="Peripheral subunit-binding domain of 2-oxo acid dehydrogenase complex"/>
    <property type="match status" value="1"/>
</dbReference>
<evidence type="ECO:0000313" key="12">
    <source>
        <dbReference type="Proteomes" id="UP000095023"/>
    </source>
</evidence>
<feature type="domain" description="Peripheral subunit-binding (PSBD)" evidence="10">
    <location>
        <begin position="188"/>
        <end position="225"/>
    </location>
</feature>
<comment type="subunit">
    <text evidence="6">Eukaryotic pyruvate dehydrogenase (PDH) complexes are organized as a core consisting of the oligomeric dihydrolipoamide acetyl-transferase (E2), around which are arranged multiple copies of pyruvate dehydrogenase (E1), dihydrolipoamide dehydrogenase (E3) and protein X (E3BP) bound by non-covalent bonds.</text>
</comment>
<organism evidence="11 12">
    <name type="scientific">Tortispora caseinolytica NRRL Y-17796</name>
    <dbReference type="NCBI Taxonomy" id="767744"/>
    <lineage>
        <taxon>Eukaryota</taxon>
        <taxon>Fungi</taxon>
        <taxon>Dikarya</taxon>
        <taxon>Ascomycota</taxon>
        <taxon>Saccharomycotina</taxon>
        <taxon>Trigonopsidomycetes</taxon>
        <taxon>Trigonopsidales</taxon>
        <taxon>Trigonopsidaceae</taxon>
        <taxon>Tortispora</taxon>
    </lineage>
</organism>
<feature type="domain" description="Lipoyl-binding" evidence="9">
    <location>
        <begin position="33"/>
        <end position="109"/>
    </location>
</feature>
<dbReference type="EMBL" id="KV453843">
    <property type="protein sequence ID" value="ODV88852.1"/>
    <property type="molecule type" value="Genomic_DNA"/>
</dbReference>
<dbReference type="PANTHER" id="PTHR23151:SF90">
    <property type="entry name" value="DIHYDROLIPOYLLYSINE-RESIDUE ACETYLTRANSFERASE COMPONENT OF PYRUVATE DEHYDROGENASE COMPLEX, MITOCHONDRIAL-RELATED"/>
    <property type="match status" value="1"/>
</dbReference>
<dbReference type="AlphaFoldDB" id="A0A1E4TAS1"/>
<feature type="region of interest" description="Disordered" evidence="8">
    <location>
        <begin position="130"/>
        <end position="182"/>
    </location>
</feature>
<evidence type="ECO:0000256" key="4">
    <source>
        <dbReference type="ARBA" id="ARBA00022946"/>
    </source>
</evidence>
<feature type="compositionally biased region" description="Low complexity" evidence="8">
    <location>
        <begin position="226"/>
        <end position="246"/>
    </location>
</feature>
<protein>
    <recommendedName>
        <fullName evidence="7">Acetyltransferase component of pyruvate dehydrogenase complex</fullName>
        <ecNumber evidence="7">2.3.1.12</ecNumber>
    </recommendedName>
</protein>
<evidence type="ECO:0000256" key="3">
    <source>
        <dbReference type="ARBA" id="ARBA00022823"/>
    </source>
</evidence>
<sequence>MLRSGWSLARSAQVLVRPIAFRSVRLYASFPDHTIIDMPALSPTMNQGNIGEWRKKIGDQLSPGDVLVEIETDKAQMDFEFQEDGYLSNIFLETGSKDVPVGKPIAVYVADEADVEAMKGFTAEDAAKELGQSAGAAPPASEEKAPEPQSTPAESSSPSKESSASDASSSLSSDAAADTTSAPTNRIFASPIAKMIALENGIPLKNIKGSGPGGRIIKRDVENYKPSASPSGPAASASAPAPAPESGSAYVDIPISSMRKTIASRLQASKRDAPHYQVSSVLKVGKLLKVREALNAEGAEQGFKLSVNDLLIKAVAAASLKVPAANSSWLENEGVIRQYTNVDVSVAVATPTGLITPIVRGANLKGLVEISTTIKDLGKRARDGKLKPEEYTGGSVTISNMGMNHAVNDFTAVINPPQSAILAVGTTIRTPFEDPTSPSGVTFEDTITVTASFDHRVVDGAVGGEWIKALKKVVENPLELLL</sequence>
<comment type="function">
    <text evidence="7">The pyruvate dehydrogenase complex catalyzes the overall conversion of pyruvate to acetyl-CoA and CO(2).</text>
</comment>
<dbReference type="InterPro" id="IPR003016">
    <property type="entry name" value="2-oxoA_DH_lipoyl-BS"/>
</dbReference>
<keyword evidence="3 7" id="KW-0450">Lipoyl</keyword>
<dbReference type="InterPro" id="IPR004167">
    <property type="entry name" value="PSBD"/>
</dbReference>
<keyword evidence="12" id="KW-1185">Reference proteome</keyword>
<dbReference type="OrthoDB" id="537444at2759"/>
<evidence type="ECO:0000259" key="10">
    <source>
        <dbReference type="PROSITE" id="PS51826"/>
    </source>
</evidence>
<dbReference type="Gene3D" id="4.10.320.10">
    <property type="entry name" value="E3-binding domain"/>
    <property type="match status" value="1"/>
</dbReference>
<dbReference type="PROSITE" id="PS50968">
    <property type="entry name" value="BIOTINYL_LIPOYL"/>
    <property type="match status" value="1"/>
</dbReference>
<proteinExistence type="inferred from homology"/>
<dbReference type="InterPro" id="IPR006257">
    <property type="entry name" value="LAT1"/>
</dbReference>
<comment type="catalytic activity">
    <reaction evidence="7">
        <text>N(6)-[(R)-dihydrolipoyl]-L-lysyl-[protein] + acetyl-CoA = N(6)-[(R)-S(8)-acetyldihydrolipoyl]-L-lysyl-[protein] + CoA</text>
        <dbReference type="Rhea" id="RHEA:17017"/>
        <dbReference type="Rhea" id="RHEA-COMP:10475"/>
        <dbReference type="Rhea" id="RHEA-COMP:10478"/>
        <dbReference type="ChEBI" id="CHEBI:57287"/>
        <dbReference type="ChEBI" id="CHEBI:57288"/>
        <dbReference type="ChEBI" id="CHEBI:83100"/>
        <dbReference type="ChEBI" id="CHEBI:83111"/>
        <dbReference type="EC" id="2.3.1.12"/>
    </reaction>
</comment>
<dbReference type="InterPro" id="IPR000089">
    <property type="entry name" value="Biotin_lipoyl"/>
</dbReference>
<dbReference type="SUPFAM" id="SSF51230">
    <property type="entry name" value="Single hybrid motif"/>
    <property type="match status" value="1"/>
</dbReference>
<dbReference type="PROSITE" id="PS51826">
    <property type="entry name" value="PSBD"/>
    <property type="match status" value="1"/>
</dbReference>
<evidence type="ECO:0000256" key="1">
    <source>
        <dbReference type="ARBA" id="ARBA00007317"/>
    </source>
</evidence>
<dbReference type="InterPro" id="IPR023213">
    <property type="entry name" value="CAT-like_dom_sf"/>
</dbReference>
<accession>A0A1E4TAS1</accession>
<feature type="region of interest" description="Disordered" evidence="8">
    <location>
        <begin position="223"/>
        <end position="246"/>
    </location>
</feature>
<evidence type="ECO:0000256" key="8">
    <source>
        <dbReference type="SAM" id="MobiDB-lite"/>
    </source>
</evidence>
<keyword evidence="5 7" id="KW-0012">Acyltransferase</keyword>
<dbReference type="Pfam" id="PF00364">
    <property type="entry name" value="Biotin_lipoyl"/>
    <property type="match status" value="1"/>
</dbReference>
<evidence type="ECO:0000259" key="9">
    <source>
        <dbReference type="PROSITE" id="PS50968"/>
    </source>
</evidence>
<dbReference type="PANTHER" id="PTHR23151">
    <property type="entry name" value="DIHYDROLIPOAMIDE ACETYL/SUCCINYL-TRANSFERASE-RELATED"/>
    <property type="match status" value="1"/>
</dbReference>
<dbReference type="PROSITE" id="PS00189">
    <property type="entry name" value="LIPOYL"/>
    <property type="match status" value="1"/>
</dbReference>
<dbReference type="Gene3D" id="2.40.50.100">
    <property type="match status" value="1"/>
</dbReference>
<dbReference type="Gene3D" id="3.30.559.10">
    <property type="entry name" value="Chloramphenicol acetyltransferase-like domain"/>
    <property type="match status" value="1"/>
</dbReference>
<dbReference type="GO" id="GO:0004742">
    <property type="term" value="F:dihydrolipoyllysine-residue acetyltransferase activity"/>
    <property type="evidence" value="ECO:0007669"/>
    <property type="project" value="UniProtKB-UniRule"/>
</dbReference>
<dbReference type="Pfam" id="PF00198">
    <property type="entry name" value="2-oxoacid_dh"/>
    <property type="match status" value="1"/>
</dbReference>
<evidence type="ECO:0000256" key="5">
    <source>
        <dbReference type="ARBA" id="ARBA00023315"/>
    </source>
</evidence>
<dbReference type="SUPFAM" id="SSF52777">
    <property type="entry name" value="CoA-dependent acyltransferases"/>
    <property type="match status" value="1"/>
</dbReference>
<comment type="similarity">
    <text evidence="1 7">Belongs to the 2-oxoacid dehydrogenase family.</text>
</comment>
<gene>
    <name evidence="11" type="ORF">CANCADRAFT_32304</name>
</gene>
<dbReference type="InterPro" id="IPR036625">
    <property type="entry name" value="E3-bd_dom_sf"/>
</dbReference>
<dbReference type="GO" id="GO:0045254">
    <property type="term" value="C:pyruvate dehydrogenase complex"/>
    <property type="evidence" value="ECO:0007669"/>
    <property type="project" value="UniProtKB-UniRule"/>
</dbReference>
<dbReference type="FunFam" id="3.30.559.10:FF:000003">
    <property type="entry name" value="Acetyltransferase component of pyruvate dehydrogenase complex"/>
    <property type="match status" value="1"/>
</dbReference>
<evidence type="ECO:0000313" key="11">
    <source>
        <dbReference type="EMBL" id="ODV88852.1"/>
    </source>
</evidence>
<dbReference type="FunFam" id="2.40.50.100:FF:000010">
    <property type="entry name" value="Acetyltransferase component of pyruvate dehydrogenase complex"/>
    <property type="match status" value="1"/>
</dbReference>
<dbReference type="GO" id="GO:0005739">
    <property type="term" value="C:mitochondrion"/>
    <property type="evidence" value="ECO:0007669"/>
    <property type="project" value="UniProtKB-SubCell"/>
</dbReference>
<feature type="compositionally biased region" description="Low complexity" evidence="8">
    <location>
        <begin position="131"/>
        <end position="140"/>
    </location>
</feature>
<evidence type="ECO:0000256" key="2">
    <source>
        <dbReference type="ARBA" id="ARBA00022679"/>
    </source>
</evidence>
<dbReference type="InterPro" id="IPR045257">
    <property type="entry name" value="E2/Pdx1"/>
</dbReference>
<evidence type="ECO:0000256" key="6">
    <source>
        <dbReference type="ARBA" id="ARBA00065810"/>
    </source>
</evidence>
<keyword evidence="2 7" id="KW-0808">Transferase</keyword>
<dbReference type="CDD" id="cd06849">
    <property type="entry name" value="lipoyl_domain"/>
    <property type="match status" value="1"/>
</dbReference>
<evidence type="ECO:0000256" key="7">
    <source>
        <dbReference type="RuleBase" id="RU361137"/>
    </source>
</evidence>
<comment type="cofactor">
    <cofactor evidence="7">
        <name>(R)-lipoate</name>
        <dbReference type="ChEBI" id="CHEBI:83088"/>
    </cofactor>
    <text evidence="7">Binds 1 lipoyl cofactor covalently.</text>
</comment>
<feature type="compositionally biased region" description="Low complexity" evidence="8">
    <location>
        <begin position="147"/>
        <end position="182"/>
    </location>
</feature>
<reference evidence="12" key="1">
    <citation type="submission" date="2016-02" db="EMBL/GenBank/DDBJ databases">
        <title>Comparative genomics of biotechnologically important yeasts.</title>
        <authorList>
            <consortium name="DOE Joint Genome Institute"/>
            <person name="Riley R."/>
            <person name="Haridas S."/>
            <person name="Wolfe K.H."/>
            <person name="Lopes M.R."/>
            <person name="Hittinger C.T."/>
            <person name="Goker M."/>
            <person name="Salamov A."/>
            <person name="Wisecaver J."/>
            <person name="Long T.M."/>
            <person name="Aerts A.L."/>
            <person name="Barry K."/>
            <person name="Choi C."/>
            <person name="Clum A."/>
            <person name="Coughlan A.Y."/>
            <person name="Deshpande S."/>
            <person name="Douglass A.P."/>
            <person name="Hanson S.J."/>
            <person name="Klenk H.-P."/>
            <person name="Labutti K."/>
            <person name="Lapidus A."/>
            <person name="Lindquist E."/>
            <person name="Lipzen A."/>
            <person name="Meier-Kolthoff J.P."/>
            <person name="Ohm R.A."/>
            <person name="Otillar R.P."/>
            <person name="Pangilinan J."/>
            <person name="Peng Y."/>
            <person name="Rokas A."/>
            <person name="Rosa C.A."/>
            <person name="Scheuner C."/>
            <person name="Sibirny A.A."/>
            <person name="Slot J.C."/>
            <person name="Stielow J.B."/>
            <person name="Sun H."/>
            <person name="Kurtzman C.P."/>
            <person name="Blackwell M."/>
            <person name="Jeffries T.W."/>
            <person name="Grigoriev I.V."/>
        </authorList>
    </citation>
    <scope>NUCLEOTIDE SEQUENCE [LARGE SCALE GENOMIC DNA]</scope>
    <source>
        <strain evidence="12">NRRL Y-17796</strain>
    </source>
</reference>